<organism evidence="1">
    <name type="scientific">Amphimedon queenslandica</name>
    <name type="common">Sponge</name>
    <dbReference type="NCBI Taxonomy" id="400682"/>
    <lineage>
        <taxon>Eukaryota</taxon>
        <taxon>Metazoa</taxon>
        <taxon>Porifera</taxon>
        <taxon>Demospongiae</taxon>
        <taxon>Heteroscleromorpha</taxon>
        <taxon>Haplosclerida</taxon>
        <taxon>Niphatidae</taxon>
        <taxon>Amphimedon</taxon>
    </lineage>
</organism>
<dbReference type="OMA" id="LMEAILY"/>
<evidence type="ECO:0008006" key="2">
    <source>
        <dbReference type="Google" id="ProtNLM"/>
    </source>
</evidence>
<reference evidence="1" key="1">
    <citation type="submission" date="2017-05" db="UniProtKB">
        <authorList>
            <consortium name="EnsemblMetazoa"/>
        </authorList>
    </citation>
    <scope>IDENTIFICATION</scope>
</reference>
<dbReference type="AlphaFoldDB" id="A0A1X7V1J2"/>
<name>A0A1X7V1J2_AMPQE</name>
<dbReference type="STRING" id="400682.A0A1X7V1J2"/>
<dbReference type="EnsemblMetazoa" id="Aqu2.1.33821_001">
    <property type="protein sequence ID" value="Aqu2.1.33821_001"/>
    <property type="gene ID" value="Aqu2.1.33821"/>
</dbReference>
<sequence length="173" mass="19744">MSAWKDSEKHMASDQSIGLQLDRIGAKELAKSKKYVSCLMEAILYCAQQDIAFRGHDESDESPNQTCEVQRMIKKEHHEAKYFTILVDETKDLDLDPKNLMSQCYDGASVMSGCNAGVQTLIRERYPQAIYVHCYAHRLNLVLVDVAKKVHSVSNFFTLLQSEYVFLSSFKTH</sequence>
<dbReference type="OrthoDB" id="1739706at2759"/>
<dbReference type="SUPFAM" id="SSF53098">
    <property type="entry name" value="Ribonuclease H-like"/>
    <property type="match status" value="1"/>
</dbReference>
<dbReference type="InParanoid" id="A0A1X7V1J2"/>
<accession>A0A1X7V1J2</accession>
<dbReference type="InterPro" id="IPR012337">
    <property type="entry name" value="RNaseH-like_sf"/>
</dbReference>
<protein>
    <recommendedName>
        <fullName evidence="2">DUF4371 domain-containing protein</fullName>
    </recommendedName>
</protein>
<dbReference type="PANTHER" id="PTHR45749">
    <property type="match status" value="1"/>
</dbReference>
<proteinExistence type="predicted"/>
<dbReference type="PANTHER" id="PTHR45749:SF37">
    <property type="entry name" value="OS05G0311600 PROTEIN"/>
    <property type="match status" value="1"/>
</dbReference>
<evidence type="ECO:0000313" key="1">
    <source>
        <dbReference type="EnsemblMetazoa" id="Aqu2.1.33821_001"/>
    </source>
</evidence>